<evidence type="ECO:0000313" key="2">
    <source>
        <dbReference type="Proteomes" id="UP001494902"/>
    </source>
</evidence>
<dbReference type="EMBL" id="JBEDNQ010000004">
    <property type="protein sequence ID" value="MEQ3551042.1"/>
    <property type="molecule type" value="Genomic_DNA"/>
</dbReference>
<dbReference type="Proteomes" id="UP001494902">
    <property type="component" value="Unassembled WGS sequence"/>
</dbReference>
<dbReference type="SUPFAM" id="SSF101386">
    <property type="entry name" value="all-alpha NTP pyrophosphatases"/>
    <property type="match status" value="1"/>
</dbReference>
<comment type="caution">
    <text evidence="1">The sequence shown here is derived from an EMBL/GenBank/DDBJ whole genome shotgun (WGS) entry which is preliminary data.</text>
</comment>
<sequence>MGKLVRDRIPDRIRREGRESDVRVLDGAEFVEALKAKLREEADEVAAAEPELVPEELADVLKVLRAPATAHGLTLDRIEQLAVDERARSGTFDGRVYLDSW</sequence>
<keyword evidence="2" id="KW-1185">Reference proteome</keyword>
<accession>A0ABV1K991</accession>
<proteinExistence type="predicted"/>
<reference evidence="1 2" key="1">
    <citation type="submission" date="2024-03" db="EMBL/GenBank/DDBJ databases">
        <title>Draft genome sequence of Pseudonocardia nematodicida JCM 31783.</title>
        <authorList>
            <person name="Butdee W."/>
            <person name="Duangmal K."/>
        </authorList>
    </citation>
    <scope>NUCLEOTIDE SEQUENCE [LARGE SCALE GENOMIC DNA]</scope>
    <source>
        <strain evidence="1 2">JCM 31783</strain>
    </source>
</reference>
<gene>
    <name evidence="1" type="ORF">WIS52_11220</name>
</gene>
<name>A0ABV1K991_9PSEU</name>
<organism evidence="1 2">
    <name type="scientific">Pseudonocardia nematodicida</name>
    <dbReference type="NCBI Taxonomy" id="1206997"/>
    <lineage>
        <taxon>Bacteria</taxon>
        <taxon>Bacillati</taxon>
        <taxon>Actinomycetota</taxon>
        <taxon>Actinomycetes</taxon>
        <taxon>Pseudonocardiales</taxon>
        <taxon>Pseudonocardiaceae</taxon>
        <taxon>Pseudonocardia</taxon>
    </lineage>
</organism>
<evidence type="ECO:0000313" key="1">
    <source>
        <dbReference type="EMBL" id="MEQ3551042.1"/>
    </source>
</evidence>
<dbReference type="RefSeq" id="WP_349298116.1">
    <property type="nucleotide sequence ID" value="NZ_JBEDNQ010000004.1"/>
</dbReference>
<protein>
    <recommendedName>
        <fullName evidence="3">Phosphoribosyl-ATP pyrophosphohydrolase</fullName>
    </recommendedName>
</protein>
<evidence type="ECO:0008006" key="3">
    <source>
        <dbReference type="Google" id="ProtNLM"/>
    </source>
</evidence>